<dbReference type="Pfam" id="PF00005">
    <property type="entry name" value="ABC_tran"/>
    <property type="match status" value="1"/>
</dbReference>
<feature type="domain" description="ABC transporter" evidence="9">
    <location>
        <begin position="13"/>
        <end position="74"/>
    </location>
</feature>
<reference evidence="11" key="1">
    <citation type="submission" date="2018-05" db="EMBL/GenBank/DDBJ databases">
        <authorList>
            <person name="Lanie J.A."/>
            <person name="Ng W.-L."/>
            <person name="Kazmierczak K.M."/>
            <person name="Andrzejewski T.M."/>
            <person name="Davidsen T.M."/>
            <person name="Wayne K.J."/>
            <person name="Tettelin H."/>
            <person name="Glass J.I."/>
            <person name="Rusch D."/>
            <person name="Podicherti R."/>
            <person name="Tsui H.-C.T."/>
            <person name="Winkler M.E."/>
        </authorList>
    </citation>
    <scope>NUCLEOTIDE SEQUENCE</scope>
</reference>
<proteinExistence type="predicted"/>
<organism evidence="11">
    <name type="scientific">marine metagenome</name>
    <dbReference type="NCBI Taxonomy" id="408172"/>
    <lineage>
        <taxon>unclassified sequences</taxon>
        <taxon>metagenomes</taxon>
        <taxon>ecological metagenomes</taxon>
    </lineage>
</organism>
<dbReference type="EMBL" id="UINC01033336">
    <property type="protein sequence ID" value="SVB22464.1"/>
    <property type="molecule type" value="Genomic_DNA"/>
</dbReference>
<protein>
    <recommendedName>
        <fullName evidence="12">ABC transporter domain-containing protein</fullName>
    </recommendedName>
</protein>
<keyword evidence="3" id="KW-1003">Cell membrane</keyword>
<dbReference type="GO" id="GO:0016020">
    <property type="term" value="C:membrane"/>
    <property type="evidence" value="ECO:0007669"/>
    <property type="project" value="UniProtKB-SubCell"/>
</dbReference>
<dbReference type="AlphaFoldDB" id="A0A382C995"/>
<dbReference type="InterPro" id="IPR013563">
    <property type="entry name" value="Oligopep_ABC_C"/>
</dbReference>
<keyword evidence="2" id="KW-0813">Transport</keyword>
<dbReference type="Gene3D" id="3.40.50.300">
    <property type="entry name" value="P-loop containing nucleotide triphosphate hydrolases"/>
    <property type="match status" value="1"/>
</dbReference>
<evidence type="ECO:0000256" key="1">
    <source>
        <dbReference type="ARBA" id="ARBA00004370"/>
    </source>
</evidence>
<evidence type="ECO:0000256" key="2">
    <source>
        <dbReference type="ARBA" id="ARBA00022448"/>
    </source>
</evidence>
<dbReference type="PROSITE" id="PS00211">
    <property type="entry name" value="ABC_TRANSPORTER_1"/>
    <property type="match status" value="1"/>
</dbReference>
<dbReference type="Pfam" id="PF08352">
    <property type="entry name" value="oligo_HPY"/>
    <property type="match status" value="1"/>
</dbReference>
<sequence>MKIGTQIREAIRNKLSSEQKNTIVLNLLNDLEISDPKKRLTQYPHELSGGMRQRILIAMALARDPDILIADEPATSLDVRIKYHIIELLKRIGKNSKKTIIYITHDLASVKGFADQILIMYAGKIVESGPAKKIFGNAKHPYSQRLIDLMSRSVNGKGKLAYIEGQPPLPDDFPEGCRFHPRCGFAIPSCKTESPEIQGSDIHWWACPVIN</sequence>
<dbReference type="InterPro" id="IPR050388">
    <property type="entry name" value="ABC_Ni/Peptide_Import"/>
</dbReference>
<dbReference type="GO" id="GO:0016887">
    <property type="term" value="F:ATP hydrolysis activity"/>
    <property type="evidence" value="ECO:0007669"/>
    <property type="project" value="InterPro"/>
</dbReference>
<comment type="subcellular location">
    <subcellularLocation>
        <location evidence="1">Membrane</location>
    </subcellularLocation>
</comment>
<evidence type="ECO:0000256" key="4">
    <source>
        <dbReference type="ARBA" id="ARBA00022519"/>
    </source>
</evidence>
<evidence type="ECO:0000313" key="11">
    <source>
        <dbReference type="EMBL" id="SVB22464.1"/>
    </source>
</evidence>
<dbReference type="NCBIfam" id="TIGR01727">
    <property type="entry name" value="oligo_HPY"/>
    <property type="match status" value="1"/>
</dbReference>
<evidence type="ECO:0008006" key="12">
    <source>
        <dbReference type="Google" id="ProtNLM"/>
    </source>
</evidence>
<accession>A0A382C995</accession>
<evidence type="ECO:0000259" key="10">
    <source>
        <dbReference type="Pfam" id="PF08352"/>
    </source>
</evidence>
<feature type="domain" description="Oligopeptide/dipeptide ABC transporter C-terminal" evidence="10">
    <location>
        <begin position="126"/>
        <end position="190"/>
    </location>
</feature>
<keyword evidence="5" id="KW-0547">Nucleotide-binding</keyword>
<evidence type="ECO:0000259" key="9">
    <source>
        <dbReference type="Pfam" id="PF00005"/>
    </source>
</evidence>
<dbReference type="GO" id="GO:0015833">
    <property type="term" value="P:peptide transport"/>
    <property type="evidence" value="ECO:0007669"/>
    <property type="project" value="InterPro"/>
</dbReference>
<dbReference type="InterPro" id="IPR017871">
    <property type="entry name" value="ABC_transporter-like_CS"/>
</dbReference>
<name>A0A382C995_9ZZZZ</name>
<dbReference type="InterPro" id="IPR027417">
    <property type="entry name" value="P-loop_NTPase"/>
</dbReference>
<dbReference type="PANTHER" id="PTHR43297:SF14">
    <property type="entry name" value="ATPASE AAA-TYPE CORE DOMAIN-CONTAINING PROTEIN"/>
    <property type="match status" value="1"/>
</dbReference>
<dbReference type="InterPro" id="IPR003439">
    <property type="entry name" value="ABC_transporter-like_ATP-bd"/>
</dbReference>
<dbReference type="GO" id="GO:0005524">
    <property type="term" value="F:ATP binding"/>
    <property type="evidence" value="ECO:0007669"/>
    <property type="project" value="UniProtKB-KW"/>
</dbReference>
<dbReference type="SUPFAM" id="SSF52540">
    <property type="entry name" value="P-loop containing nucleoside triphosphate hydrolases"/>
    <property type="match status" value="1"/>
</dbReference>
<keyword evidence="7" id="KW-1278">Translocase</keyword>
<evidence type="ECO:0000256" key="5">
    <source>
        <dbReference type="ARBA" id="ARBA00022741"/>
    </source>
</evidence>
<gene>
    <name evidence="11" type="ORF">METZ01_LOCUS175318</name>
</gene>
<keyword evidence="4" id="KW-0997">Cell inner membrane</keyword>
<keyword evidence="8" id="KW-0472">Membrane</keyword>
<keyword evidence="6" id="KW-0067">ATP-binding</keyword>
<evidence type="ECO:0000256" key="6">
    <source>
        <dbReference type="ARBA" id="ARBA00022840"/>
    </source>
</evidence>
<dbReference type="PANTHER" id="PTHR43297">
    <property type="entry name" value="OLIGOPEPTIDE TRANSPORT ATP-BINDING PROTEIN APPD"/>
    <property type="match status" value="1"/>
</dbReference>
<evidence type="ECO:0000256" key="8">
    <source>
        <dbReference type="ARBA" id="ARBA00023136"/>
    </source>
</evidence>
<evidence type="ECO:0000256" key="3">
    <source>
        <dbReference type="ARBA" id="ARBA00022475"/>
    </source>
</evidence>
<evidence type="ECO:0000256" key="7">
    <source>
        <dbReference type="ARBA" id="ARBA00022967"/>
    </source>
</evidence>